<keyword evidence="2" id="KW-0378">Hydrolase</keyword>
<dbReference type="EC" id="3.1.1.2" evidence="2"/>
<gene>
    <name evidence="2" type="ORF">NNJEOMEG_00900</name>
</gene>
<dbReference type="Proteomes" id="UP000494245">
    <property type="component" value="Unassembled WGS sequence"/>
</dbReference>
<evidence type="ECO:0000313" key="3">
    <source>
        <dbReference type="Proteomes" id="UP000494245"/>
    </source>
</evidence>
<dbReference type="PANTHER" id="PTHR30383">
    <property type="entry name" value="THIOESTERASE 1/PROTEASE 1/LYSOPHOSPHOLIPASE L1"/>
    <property type="match status" value="1"/>
</dbReference>
<dbReference type="AlphaFoldDB" id="A0A6V8LR88"/>
<evidence type="ECO:0000313" key="2">
    <source>
        <dbReference type="EMBL" id="GFK93071.1"/>
    </source>
</evidence>
<organism evidence="2 3">
    <name type="scientific">Fundidesulfovibrio magnetotacticus</name>
    <dbReference type="NCBI Taxonomy" id="2730080"/>
    <lineage>
        <taxon>Bacteria</taxon>
        <taxon>Pseudomonadati</taxon>
        <taxon>Thermodesulfobacteriota</taxon>
        <taxon>Desulfovibrionia</taxon>
        <taxon>Desulfovibrionales</taxon>
        <taxon>Desulfovibrionaceae</taxon>
        <taxon>Fundidesulfovibrio</taxon>
    </lineage>
</organism>
<accession>A0A6V8LR88</accession>
<dbReference type="InterPro" id="IPR013830">
    <property type="entry name" value="SGNH_hydro"/>
</dbReference>
<dbReference type="PANTHER" id="PTHR30383:SF24">
    <property type="entry name" value="THIOESTERASE 1_PROTEASE 1_LYSOPHOSPHOLIPASE L1"/>
    <property type="match status" value="1"/>
</dbReference>
<dbReference type="InterPro" id="IPR036514">
    <property type="entry name" value="SGNH_hydro_sf"/>
</dbReference>
<dbReference type="GO" id="GO:0004622">
    <property type="term" value="F:phosphatidylcholine lysophospholipase activity"/>
    <property type="evidence" value="ECO:0007669"/>
    <property type="project" value="TreeGrafter"/>
</dbReference>
<reference evidence="2 3" key="1">
    <citation type="submission" date="2020-04" db="EMBL/GenBank/DDBJ databases">
        <authorList>
            <consortium name="Desulfovibrio sp. FSS-1 genome sequencing consortium"/>
            <person name="Shimoshige H."/>
            <person name="Kobayashi H."/>
            <person name="Maekawa T."/>
        </authorList>
    </citation>
    <scope>NUCLEOTIDE SEQUENCE [LARGE SCALE GENOMIC DNA]</scope>
    <source>
        <strain evidence="2 3">SIID29052-01</strain>
    </source>
</reference>
<dbReference type="SUPFAM" id="SSF52266">
    <property type="entry name" value="SGNH hydrolase"/>
    <property type="match status" value="1"/>
</dbReference>
<evidence type="ECO:0000259" key="1">
    <source>
        <dbReference type="Pfam" id="PF13472"/>
    </source>
</evidence>
<sequence>MALVLAVFLGGLMAEAVQARTLRVVALGDSLTAGFGLGPSESFPAVLQRELRARGLDVEVVNFGVSGDTTAGGVARVGAALAARPDALILELGANDGLRGFDPALVRANLERILAECRKAGVPVLLAGMRALLGMGKRYGDEFAAVFADLARAQGLAFYPFFLEGVAGDPALNLPDGLHPNARGVEEIVRRMLPVVEAFLKGAPA</sequence>
<dbReference type="Pfam" id="PF13472">
    <property type="entry name" value="Lipase_GDSL_2"/>
    <property type="match status" value="1"/>
</dbReference>
<dbReference type="GO" id="GO:0004064">
    <property type="term" value="F:arylesterase activity"/>
    <property type="evidence" value="ECO:0007669"/>
    <property type="project" value="UniProtKB-EC"/>
</dbReference>
<dbReference type="InterPro" id="IPR051532">
    <property type="entry name" value="Ester_Hydrolysis_Enzymes"/>
</dbReference>
<dbReference type="EMBL" id="BLTE01000003">
    <property type="protein sequence ID" value="GFK93071.1"/>
    <property type="molecule type" value="Genomic_DNA"/>
</dbReference>
<dbReference type="RefSeq" id="WP_235956838.1">
    <property type="nucleotide sequence ID" value="NZ_BLTE01000003.1"/>
</dbReference>
<dbReference type="CDD" id="cd01822">
    <property type="entry name" value="Lysophospholipase_L1_like"/>
    <property type="match status" value="1"/>
</dbReference>
<proteinExistence type="predicted"/>
<name>A0A6V8LR88_9BACT</name>
<protein>
    <submittedName>
        <fullName evidence="2">Arylesterase</fullName>
        <ecNumber evidence="2">3.1.1.2</ecNumber>
    </submittedName>
</protein>
<comment type="caution">
    <text evidence="2">The sequence shown here is derived from an EMBL/GenBank/DDBJ whole genome shotgun (WGS) entry which is preliminary data.</text>
</comment>
<feature type="domain" description="SGNH hydrolase-type esterase" evidence="1">
    <location>
        <begin position="26"/>
        <end position="184"/>
    </location>
</feature>
<keyword evidence="3" id="KW-1185">Reference proteome</keyword>
<reference evidence="2 3" key="2">
    <citation type="submission" date="2020-05" db="EMBL/GenBank/DDBJ databases">
        <title>Draft genome sequence of Desulfovibrio sp. strainFSS-1.</title>
        <authorList>
            <person name="Shimoshige H."/>
            <person name="Kobayashi H."/>
            <person name="Maekawa T."/>
        </authorList>
    </citation>
    <scope>NUCLEOTIDE SEQUENCE [LARGE SCALE GENOMIC DNA]</scope>
    <source>
        <strain evidence="2 3">SIID29052-01</strain>
    </source>
</reference>
<dbReference type="Gene3D" id="3.40.50.1110">
    <property type="entry name" value="SGNH hydrolase"/>
    <property type="match status" value="1"/>
</dbReference>